<dbReference type="GO" id="GO:0005524">
    <property type="term" value="F:ATP binding"/>
    <property type="evidence" value="ECO:0007669"/>
    <property type="project" value="UniProtKB-KW"/>
</dbReference>
<evidence type="ECO:0000256" key="13">
    <source>
        <dbReference type="ARBA" id="ARBA00033470"/>
    </source>
</evidence>
<reference evidence="19 20" key="1">
    <citation type="submission" date="2016-09" db="EMBL/GenBank/DDBJ databases">
        <title>Metabolic pathway, cell adaptation mechanisms and a novel monoxygenase revealed through proteogenomic-transcription analysis of a Sphingomonas haloaromaticamans strain degrading the fungicide ortho-phenylphenol.</title>
        <authorList>
            <person name="Perruchon C."/>
            <person name="Papadopoulou E.S."/>
            <person name="Rousidou C."/>
            <person name="Vasileiadis S."/>
            <person name="Tanou G."/>
            <person name="Amoutzias G."/>
            <person name="Molassiotis A."/>
            <person name="Karpouzas D.G."/>
        </authorList>
    </citation>
    <scope>NUCLEOTIDE SEQUENCE [LARGE SCALE GENOMIC DNA]</scope>
    <source>
        <strain evidence="19 20">P3</strain>
    </source>
</reference>
<keyword evidence="20" id="KW-1185">Reference proteome</keyword>
<comment type="catalytic activity">
    <reaction evidence="14 15">
        <text>pyruvate + ATP + H2O = phosphoenolpyruvate + AMP + phosphate + 2 H(+)</text>
        <dbReference type="Rhea" id="RHEA:11364"/>
        <dbReference type="ChEBI" id="CHEBI:15361"/>
        <dbReference type="ChEBI" id="CHEBI:15377"/>
        <dbReference type="ChEBI" id="CHEBI:15378"/>
        <dbReference type="ChEBI" id="CHEBI:30616"/>
        <dbReference type="ChEBI" id="CHEBI:43474"/>
        <dbReference type="ChEBI" id="CHEBI:58702"/>
        <dbReference type="ChEBI" id="CHEBI:456215"/>
        <dbReference type="EC" id="2.7.9.2"/>
    </reaction>
</comment>
<dbReference type="InterPro" id="IPR040442">
    <property type="entry name" value="Pyrv_kinase-like_dom_sf"/>
</dbReference>
<feature type="domain" description="PEP-utilising enzyme mobile" evidence="16">
    <location>
        <begin position="386"/>
        <end position="456"/>
    </location>
</feature>
<dbReference type="OrthoDB" id="9765468at2"/>
<evidence type="ECO:0000256" key="7">
    <source>
        <dbReference type="ARBA" id="ARBA00022679"/>
    </source>
</evidence>
<dbReference type="NCBIfam" id="NF005057">
    <property type="entry name" value="PRK06464.1"/>
    <property type="match status" value="1"/>
</dbReference>
<dbReference type="NCBIfam" id="TIGR01418">
    <property type="entry name" value="PEP_synth"/>
    <property type="match status" value="1"/>
</dbReference>
<keyword evidence="19" id="KW-0670">Pyruvate</keyword>
<name>A0A1S1HHE9_9SPHN</name>
<dbReference type="InterPro" id="IPR006319">
    <property type="entry name" value="PEP_synth"/>
</dbReference>
<dbReference type="EC" id="2.7.9.2" evidence="5 15"/>
<organism evidence="19 20">
    <name type="scientific">Edaphosphingomonas haloaromaticamans</name>
    <dbReference type="NCBI Taxonomy" id="653954"/>
    <lineage>
        <taxon>Bacteria</taxon>
        <taxon>Pseudomonadati</taxon>
        <taxon>Pseudomonadota</taxon>
        <taxon>Alphaproteobacteria</taxon>
        <taxon>Sphingomonadales</taxon>
        <taxon>Rhizorhabdaceae</taxon>
        <taxon>Edaphosphingomonas</taxon>
    </lineage>
</organism>
<dbReference type="InterPro" id="IPR002192">
    <property type="entry name" value="PPDK_AMP/ATP-bd"/>
</dbReference>
<dbReference type="SUPFAM" id="SSF51621">
    <property type="entry name" value="Phosphoenolpyruvate/pyruvate domain"/>
    <property type="match status" value="1"/>
</dbReference>
<evidence type="ECO:0000256" key="8">
    <source>
        <dbReference type="ARBA" id="ARBA00022723"/>
    </source>
</evidence>
<accession>A0A1S1HHE9</accession>
<keyword evidence="9 15" id="KW-0547">Nucleotide-binding</keyword>
<evidence type="ECO:0000313" key="19">
    <source>
        <dbReference type="EMBL" id="OHT21719.1"/>
    </source>
</evidence>
<evidence type="ECO:0000256" key="5">
    <source>
        <dbReference type="ARBA" id="ARBA00011996"/>
    </source>
</evidence>
<comment type="caution">
    <text evidence="19">The sequence shown here is derived from an EMBL/GenBank/DDBJ whole genome shotgun (WGS) entry which is preliminary data.</text>
</comment>
<evidence type="ECO:0000256" key="10">
    <source>
        <dbReference type="ARBA" id="ARBA00022777"/>
    </source>
</evidence>
<dbReference type="PANTHER" id="PTHR43030:SF1">
    <property type="entry name" value="PHOSPHOENOLPYRUVATE SYNTHASE"/>
    <property type="match status" value="1"/>
</dbReference>
<dbReference type="Pfam" id="PF02896">
    <property type="entry name" value="PEP-utilizers_C"/>
    <property type="match status" value="1"/>
</dbReference>
<dbReference type="InterPro" id="IPR008279">
    <property type="entry name" value="PEP-util_enz_mobile_dom"/>
</dbReference>
<keyword evidence="11 15" id="KW-0067">ATP-binding</keyword>
<evidence type="ECO:0000259" key="18">
    <source>
        <dbReference type="Pfam" id="PF02896"/>
    </source>
</evidence>
<comment type="cofactor">
    <cofactor evidence="1 15">
        <name>Mg(2+)</name>
        <dbReference type="ChEBI" id="CHEBI:18420"/>
    </cofactor>
</comment>
<dbReference type="Proteomes" id="UP000179467">
    <property type="component" value="Unassembled WGS sequence"/>
</dbReference>
<dbReference type="GO" id="GO:0008986">
    <property type="term" value="F:pyruvate, water dikinase activity"/>
    <property type="evidence" value="ECO:0007669"/>
    <property type="project" value="UniProtKB-EC"/>
</dbReference>
<evidence type="ECO:0000259" key="16">
    <source>
        <dbReference type="Pfam" id="PF00391"/>
    </source>
</evidence>
<evidence type="ECO:0000256" key="11">
    <source>
        <dbReference type="ARBA" id="ARBA00022840"/>
    </source>
</evidence>
<dbReference type="PANTHER" id="PTHR43030">
    <property type="entry name" value="PHOSPHOENOLPYRUVATE SYNTHASE"/>
    <property type="match status" value="1"/>
</dbReference>
<dbReference type="GO" id="GO:0006094">
    <property type="term" value="P:gluconeogenesis"/>
    <property type="evidence" value="ECO:0007669"/>
    <property type="project" value="UniProtKB-UniPathway"/>
</dbReference>
<evidence type="ECO:0000256" key="9">
    <source>
        <dbReference type="ARBA" id="ARBA00022741"/>
    </source>
</evidence>
<dbReference type="UniPathway" id="UPA00138"/>
<dbReference type="PIRSF" id="PIRSF000854">
    <property type="entry name" value="PEP_synthase"/>
    <property type="match status" value="1"/>
</dbReference>
<dbReference type="Gene3D" id="3.50.30.10">
    <property type="entry name" value="Phosphohistidine domain"/>
    <property type="match status" value="1"/>
</dbReference>
<keyword evidence="7 15" id="KW-0808">Transferase</keyword>
<dbReference type="Pfam" id="PF01326">
    <property type="entry name" value="PPDK_N"/>
    <property type="match status" value="1"/>
</dbReference>
<keyword evidence="8 15" id="KW-0479">Metal-binding</keyword>
<evidence type="ECO:0000256" key="4">
    <source>
        <dbReference type="ARBA" id="ARBA00007837"/>
    </source>
</evidence>
<feature type="domain" description="PEP-utilising enzyme C-terminal" evidence="18">
    <location>
        <begin position="479"/>
        <end position="790"/>
    </location>
</feature>
<dbReference type="Gene3D" id="3.30.470.20">
    <property type="entry name" value="ATP-grasp fold, B domain"/>
    <property type="match status" value="1"/>
</dbReference>
<dbReference type="FunFam" id="3.30.1490.20:FF:000010">
    <property type="entry name" value="Phosphoenolpyruvate synthase"/>
    <property type="match status" value="1"/>
</dbReference>
<comment type="function">
    <text evidence="2 15">Catalyzes the phosphorylation of pyruvate to phosphoenolpyruvate.</text>
</comment>
<gene>
    <name evidence="19" type="primary">ppsA</name>
    <name evidence="19" type="ORF">BHE75_03730</name>
</gene>
<dbReference type="InterPro" id="IPR015813">
    <property type="entry name" value="Pyrv/PenolPyrv_kinase-like_dom"/>
</dbReference>
<evidence type="ECO:0000256" key="12">
    <source>
        <dbReference type="ARBA" id="ARBA00022842"/>
    </source>
</evidence>
<dbReference type="SUPFAM" id="SSF56059">
    <property type="entry name" value="Glutathione synthetase ATP-binding domain-like"/>
    <property type="match status" value="1"/>
</dbReference>
<dbReference type="InterPro" id="IPR013815">
    <property type="entry name" value="ATP_grasp_subdomain_1"/>
</dbReference>
<dbReference type="InterPro" id="IPR036637">
    <property type="entry name" value="Phosphohistidine_dom_sf"/>
</dbReference>
<evidence type="ECO:0000313" key="20">
    <source>
        <dbReference type="Proteomes" id="UP000179467"/>
    </source>
</evidence>
<dbReference type="EMBL" id="MIPT01000001">
    <property type="protein sequence ID" value="OHT21719.1"/>
    <property type="molecule type" value="Genomic_DNA"/>
</dbReference>
<dbReference type="Gene3D" id="3.30.1490.20">
    <property type="entry name" value="ATP-grasp fold, A domain"/>
    <property type="match status" value="1"/>
</dbReference>
<dbReference type="RefSeq" id="WP_070934730.1">
    <property type="nucleotide sequence ID" value="NZ_MIPT01000001.1"/>
</dbReference>
<dbReference type="AlphaFoldDB" id="A0A1S1HHE9"/>
<protein>
    <recommendedName>
        <fullName evidence="6 15">Phosphoenolpyruvate synthase</fullName>
        <shortName evidence="15">PEP synthase</shortName>
        <ecNumber evidence="5 15">2.7.9.2</ecNumber>
    </recommendedName>
    <alternativeName>
        <fullName evidence="13 15">Pyruvate, water dikinase</fullName>
    </alternativeName>
</protein>
<dbReference type="Pfam" id="PF00391">
    <property type="entry name" value="PEP-utilizers"/>
    <property type="match status" value="1"/>
</dbReference>
<keyword evidence="10 15" id="KW-0418">Kinase</keyword>
<evidence type="ECO:0000256" key="14">
    <source>
        <dbReference type="ARBA" id="ARBA00047700"/>
    </source>
</evidence>
<dbReference type="Gene3D" id="3.20.20.60">
    <property type="entry name" value="Phosphoenolpyruvate-binding domains"/>
    <property type="match status" value="1"/>
</dbReference>
<comment type="pathway">
    <text evidence="3 15">Carbohydrate biosynthesis; gluconeogenesis.</text>
</comment>
<dbReference type="PROSITE" id="PS00742">
    <property type="entry name" value="PEP_ENZYMES_2"/>
    <property type="match status" value="1"/>
</dbReference>
<evidence type="ECO:0000256" key="15">
    <source>
        <dbReference type="PIRNR" id="PIRNR000854"/>
    </source>
</evidence>
<dbReference type="FunFam" id="3.30.470.20:FF:000017">
    <property type="entry name" value="Phosphoenolpyruvate synthase"/>
    <property type="match status" value="1"/>
</dbReference>
<dbReference type="GO" id="GO:0046872">
    <property type="term" value="F:metal ion binding"/>
    <property type="evidence" value="ECO:0007669"/>
    <property type="project" value="UniProtKB-KW"/>
</dbReference>
<evidence type="ECO:0000256" key="3">
    <source>
        <dbReference type="ARBA" id="ARBA00004742"/>
    </source>
</evidence>
<proteinExistence type="inferred from homology"/>
<evidence type="ECO:0000256" key="1">
    <source>
        <dbReference type="ARBA" id="ARBA00001946"/>
    </source>
</evidence>
<evidence type="ECO:0000256" key="6">
    <source>
        <dbReference type="ARBA" id="ARBA00021623"/>
    </source>
</evidence>
<dbReference type="InterPro" id="IPR023151">
    <property type="entry name" value="PEP_util_CS"/>
</dbReference>
<keyword evidence="12 15" id="KW-0460">Magnesium</keyword>
<dbReference type="SUPFAM" id="SSF52009">
    <property type="entry name" value="Phosphohistidine domain"/>
    <property type="match status" value="1"/>
</dbReference>
<evidence type="ECO:0000259" key="17">
    <source>
        <dbReference type="Pfam" id="PF01326"/>
    </source>
</evidence>
<dbReference type="InterPro" id="IPR000121">
    <property type="entry name" value="PEP_util_C"/>
</dbReference>
<comment type="similarity">
    <text evidence="4 15">Belongs to the PEP-utilizing enzyme family.</text>
</comment>
<dbReference type="PROSITE" id="PS00370">
    <property type="entry name" value="PEP_ENZYMES_PHOS_SITE"/>
    <property type="match status" value="1"/>
</dbReference>
<feature type="domain" description="Pyruvate phosphate dikinase AMP/ATP-binding" evidence="17">
    <location>
        <begin position="18"/>
        <end position="338"/>
    </location>
</feature>
<evidence type="ECO:0000256" key="2">
    <source>
        <dbReference type="ARBA" id="ARBA00002988"/>
    </source>
</evidence>
<sequence length="805" mass="86909">MTESPILWFDKIGIGDIASVGGKNASLGEMVRTLSGKGVRVPNGFATSAGAYRSFIAANGIEAAIRAQLATYEEGKATLQEAGHAIRSLFLDSEVPPALADAVRAAYDELKNRAGASNLAVAVRSSATAEDLPDASFAGQQETFLNVRGHRALLDACRRCFASLFTDRAISYRQTKGFDHFDVALSIGVQQMVRSDLAGSGVMFSIDTESGFPNVAVISAAWGLGETVVQGSVDPDKYLVFKPLLEQANARPVIEKSLGKKALKMRYAEGGSKRTRIVETSPAEREAFVLDDDDILELGRWAVIVEAHYGRPMDMEWAKDGESGLLYLVQARPETVQAGLSRSSFQRYQLKTKGGTPLVTGAAIGSAIASGQACVIRNAADIGQFRDGAILVTGTTDPDWVPIMKRAAGIITDHGGATSHAAIVSRELGVPAVVGTGNATTVLGHEQNITLCCAEGDVGSVYDGLLAFDREEIDLGAIPKTRTDVMVNIANPAAAFQWWRLPAKGVGLARMEFIINALIKAHPMALLHPERVSAEDNRLIRDLTRGHASPADYFVEILSRGIAKLAAPYHPYPTIVRLSDFKTNEYSHLLGGRAFEPEEENPMLGFRGASRYYDERYREGFALECRALKRVRETLGFTNVIIMVPFCRTPAEGDRVLAVMAENGLRRGDSGLQVYMMCEIPSNVILAEEFASRFDGFSIGSNDLTQLVLGVDRDSDLLAALFDERDEAVKRMVSEAIRKAHAAGIKIGICGQAPSNYPDFAAFLVNERIDSISLNPDSFVRTMAHISQAEQSPHAEPTPAPVLAA</sequence>
<dbReference type="InterPro" id="IPR018274">
    <property type="entry name" value="PEP_util_AS"/>
</dbReference>